<comment type="caution">
    <text evidence="2">The sequence shown here is derived from an EMBL/GenBank/DDBJ whole genome shotgun (WGS) entry which is preliminary data.</text>
</comment>
<dbReference type="Proteomes" id="UP001205906">
    <property type="component" value="Unassembled WGS sequence"/>
</dbReference>
<name>A0ABT1C821_9HYPH</name>
<gene>
    <name evidence="2" type="ORF">NGM99_12650</name>
</gene>
<protein>
    <submittedName>
        <fullName evidence="2">Uncharacterized protein</fullName>
    </submittedName>
</protein>
<evidence type="ECO:0000313" key="3">
    <source>
        <dbReference type="Proteomes" id="UP001205906"/>
    </source>
</evidence>
<sequence>MTEFVQFRIAFEHRHECGQHVIYPAFWSGNVKPEVAEAARAAGVLAPVKESKTKGPRRKGNRIGRQRNPRAPLTLGMGFGSIVRRSSEFASSYLGGSARPATPSAASAPHTEPYECRGPVRALESESRVYGRPSPHASLRAAQDRFARAEAVFAKHGVEMPESFPDETNTFTEASRFRRDL</sequence>
<organism evidence="2 3">
    <name type="scientific">Mesorhizobium liriopis</name>
    <dbReference type="NCBI Taxonomy" id="2953882"/>
    <lineage>
        <taxon>Bacteria</taxon>
        <taxon>Pseudomonadati</taxon>
        <taxon>Pseudomonadota</taxon>
        <taxon>Alphaproteobacteria</taxon>
        <taxon>Hyphomicrobiales</taxon>
        <taxon>Phyllobacteriaceae</taxon>
        <taxon>Mesorhizobium</taxon>
    </lineage>
</organism>
<dbReference type="RefSeq" id="WP_252819447.1">
    <property type="nucleotide sequence ID" value="NZ_JAMXQS010000006.1"/>
</dbReference>
<evidence type="ECO:0000256" key="1">
    <source>
        <dbReference type="SAM" id="MobiDB-lite"/>
    </source>
</evidence>
<evidence type="ECO:0000313" key="2">
    <source>
        <dbReference type="EMBL" id="MCO6050633.1"/>
    </source>
</evidence>
<accession>A0ABT1C821</accession>
<feature type="region of interest" description="Disordered" evidence="1">
    <location>
        <begin position="160"/>
        <end position="181"/>
    </location>
</feature>
<feature type="compositionally biased region" description="Basic residues" evidence="1">
    <location>
        <begin position="54"/>
        <end position="68"/>
    </location>
</feature>
<dbReference type="EMBL" id="JAMXQS010000006">
    <property type="protein sequence ID" value="MCO6050633.1"/>
    <property type="molecule type" value="Genomic_DNA"/>
</dbReference>
<keyword evidence="3" id="KW-1185">Reference proteome</keyword>
<feature type="region of interest" description="Disordered" evidence="1">
    <location>
        <begin position="93"/>
        <end position="115"/>
    </location>
</feature>
<proteinExistence type="predicted"/>
<feature type="compositionally biased region" description="Low complexity" evidence="1">
    <location>
        <begin position="97"/>
        <end position="109"/>
    </location>
</feature>
<reference evidence="2 3" key="1">
    <citation type="submission" date="2022-06" db="EMBL/GenBank/DDBJ databases">
        <title>Mesorhizobium sp. strain RP14 Genome sequencing and assembly.</title>
        <authorList>
            <person name="Kim I."/>
        </authorList>
    </citation>
    <scope>NUCLEOTIDE SEQUENCE [LARGE SCALE GENOMIC DNA]</scope>
    <source>
        <strain evidence="3">RP14(2022)</strain>
    </source>
</reference>
<feature type="region of interest" description="Disordered" evidence="1">
    <location>
        <begin position="50"/>
        <end position="76"/>
    </location>
</feature>